<protein>
    <recommendedName>
        <fullName evidence="7">Zinc knuckle family protein</fullName>
    </recommendedName>
</protein>
<keyword evidence="1" id="KW-0863">Zinc-finger</keyword>
<dbReference type="Pfam" id="PF03126">
    <property type="entry name" value="Plus-3"/>
    <property type="match status" value="1"/>
</dbReference>
<dbReference type="FunCoup" id="A0A7J7E1E8">
    <property type="interactions" value="178"/>
</dbReference>
<evidence type="ECO:0000259" key="3">
    <source>
        <dbReference type="PROSITE" id="PS50158"/>
    </source>
</evidence>
<dbReference type="PROSITE" id="PS51360">
    <property type="entry name" value="PLUS3"/>
    <property type="match status" value="1"/>
</dbReference>
<feature type="domain" description="CCHC-type" evidence="3">
    <location>
        <begin position="775"/>
        <end position="790"/>
    </location>
</feature>
<comment type="caution">
    <text evidence="5">The sequence shown here is derived from an EMBL/GenBank/DDBJ whole genome shotgun (WGS) entry which is preliminary data.</text>
</comment>
<dbReference type="PANTHER" id="PTHR38940:SF4">
    <property type="entry name" value="OS01G0775100 PROTEIN"/>
    <property type="match status" value="1"/>
</dbReference>
<dbReference type="SMART" id="SM00719">
    <property type="entry name" value="Plus3"/>
    <property type="match status" value="1"/>
</dbReference>
<evidence type="ECO:0000256" key="1">
    <source>
        <dbReference type="PROSITE-ProRule" id="PRU00047"/>
    </source>
</evidence>
<dbReference type="PROSITE" id="PS50158">
    <property type="entry name" value="ZF_CCHC"/>
    <property type="match status" value="1"/>
</dbReference>
<sequence>MNVDSQNIEPVTDLSLSLGYSNQCMQRRLDSESGAGANAVSTVDVTFLATDPLSELVWSPQKGLSLKCADCSFSEKKDCVSWAAGPSNAVATPYQTSAAVKYCDEGPREDNVIPLSLPYNERGEDAGRDTLAHLPSSSHEYKTGNDDSMDEKNKVFRMPIERASQEDDLMNDKGKEIFFPLLNFQVTEASKSRESNFLSSPDKQLKVVAENDPSPGKPIGGRNDMASVDQPLEMGTVLALEVNSWDDCEAYGTSSFNIEAPGRGDPKSSSLMGKETNDKTKRTYSPSICPREKLESTAENNIQSVISQNAGGTHEVKINLQMKEEILLKDKDSVKHSCMSSRIQKHQRKGKAKALSDVDVNERMSNENDDSHESVESCNSAGLFSTGKKRWSFEHQSISGSKRVKRQFEESPGSSSCLKQDSSFLNWISNMMKGLKSSHDESPSLTLSLTQSTHRREHRVQKLLTCDRTQDPGSKTIGFQSIFQSLYSPRTKPQETTMLNGSYQAGERSNEAELANKACDINAKPIACFRLNDNFCNQLMQSNEKPKDSASMSGEAPVSQLKSMPLSFSASQEDSKMISVEKKTCHNLTTVMENDGRSSNSSHSKSKAFNVDTIDPGLSSKVKPTQYRGDSLSSLWITRLTPKTSGPPQTLDSFTLNRVRALESTCGTMNFPQYQNRICSFNENNVVEIKEHCAEDQPVIAEKELENYVDSTDCFNRGKGPNDQMFISKKNHISPSTSVRNSKATASVFSRRLDTLKQIIPLDGRDNAICATLTCFFCGIIGHHLRDCPQITNAELQDLLKNTHSYDAEEYSSLCLRCFQTGHWAVACPNSSSSEQYKSKYGDSFVKNYILRETQLNMKNEGSQKLLDGKDSQFQATGTHAGGDNDLKTKTDHNMNLTLYDVATSDKMRTVAVKRTDASSSGENKLKRNHIVPLGNVVSWQVSDAPKGIFDAVRSLRLSRMNILKWMSSQMPIPSLHGFFLRLRLGKWEEGLGGTGYYVACITGVQRDGSTGNSRHSVSVSVGGIKCLVESQYISNQDFLEDELLAWWSMISRDGGKIPSENNLRQKVEEKKMLGF</sequence>
<dbReference type="GO" id="GO:0003677">
    <property type="term" value="F:DNA binding"/>
    <property type="evidence" value="ECO:0007669"/>
    <property type="project" value="InterPro"/>
</dbReference>
<dbReference type="InterPro" id="IPR036128">
    <property type="entry name" value="Plus3-like_sf"/>
</dbReference>
<dbReference type="SUPFAM" id="SSF57756">
    <property type="entry name" value="Retrovirus zinc finger-like domains"/>
    <property type="match status" value="1"/>
</dbReference>
<dbReference type="InterPro" id="IPR036875">
    <property type="entry name" value="Znf_CCHC_sf"/>
</dbReference>
<dbReference type="GO" id="GO:0008270">
    <property type="term" value="F:zinc ion binding"/>
    <property type="evidence" value="ECO:0007669"/>
    <property type="project" value="UniProtKB-KW"/>
</dbReference>
<keyword evidence="1" id="KW-0862">Zinc</keyword>
<evidence type="ECO:0000313" key="6">
    <source>
        <dbReference type="Proteomes" id="UP000593562"/>
    </source>
</evidence>
<evidence type="ECO:0000313" key="5">
    <source>
        <dbReference type="EMBL" id="KAF5752363.1"/>
    </source>
</evidence>
<evidence type="ECO:0000256" key="2">
    <source>
        <dbReference type="SAM" id="MobiDB-lite"/>
    </source>
</evidence>
<accession>A0A7J7E1E8</accession>
<keyword evidence="1" id="KW-0479">Metal-binding</keyword>
<dbReference type="InterPro" id="IPR001878">
    <property type="entry name" value="Znf_CCHC"/>
</dbReference>
<organism evidence="5 6">
    <name type="scientific">Tripterygium wilfordii</name>
    <name type="common">Thunder God vine</name>
    <dbReference type="NCBI Taxonomy" id="458696"/>
    <lineage>
        <taxon>Eukaryota</taxon>
        <taxon>Viridiplantae</taxon>
        <taxon>Streptophyta</taxon>
        <taxon>Embryophyta</taxon>
        <taxon>Tracheophyta</taxon>
        <taxon>Spermatophyta</taxon>
        <taxon>Magnoliopsida</taxon>
        <taxon>eudicotyledons</taxon>
        <taxon>Gunneridae</taxon>
        <taxon>Pentapetalae</taxon>
        <taxon>rosids</taxon>
        <taxon>fabids</taxon>
        <taxon>Celastrales</taxon>
        <taxon>Celastraceae</taxon>
        <taxon>Tripterygium</taxon>
    </lineage>
</organism>
<dbReference type="Gene3D" id="4.10.60.10">
    <property type="entry name" value="Zinc finger, CCHC-type"/>
    <property type="match status" value="1"/>
</dbReference>
<reference evidence="5 6" key="1">
    <citation type="journal article" date="2020" name="Nat. Commun.">
        <title>Genome of Tripterygium wilfordii and identification of cytochrome P450 involved in triptolide biosynthesis.</title>
        <authorList>
            <person name="Tu L."/>
            <person name="Su P."/>
            <person name="Zhang Z."/>
            <person name="Gao L."/>
            <person name="Wang J."/>
            <person name="Hu T."/>
            <person name="Zhou J."/>
            <person name="Zhang Y."/>
            <person name="Zhao Y."/>
            <person name="Liu Y."/>
            <person name="Song Y."/>
            <person name="Tong Y."/>
            <person name="Lu Y."/>
            <person name="Yang J."/>
            <person name="Xu C."/>
            <person name="Jia M."/>
            <person name="Peters R.J."/>
            <person name="Huang L."/>
            <person name="Gao W."/>
        </authorList>
    </citation>
    <scope>NUCLEOTIDE SEQUENCE [LARGE SCALE GENOMIC DNA]</scope>
    <source>
        <strain evidence="6">cv. XIE 37</strain>
        <tissue evidence="5">Leaf</tissue>
    </source>
</reference>
<dbReference type="Pfam" id="PF00098">
    <property type="entry name" value="zf-CCHC"/>
    <property type="match status" value="1"/>
</dbReference>
<dbReference type="InterPro" id="IPR004343">
    <property type="entry name" value="Plus-3_dom"/>
</dbReference>
<dbReference type="EMBL" id="JAAARO010000001">
    <property type="protein sequence ID" value="KAF5752363.1"/>
    <property type="molecule type" value="Genomic_DNA"/>
</dbReference>
<dbReference type="Gene3D" id="3.90.70.200">
    <property type="entry name" value="Plus-3 domain"/>
    <property type="match status" value="1"/>
</dbReference>
<dbReference type="InParanoid" id="A0A7J7E1E8"/>
<proteinExistence type="predicted"/>
<dbReference type="Proteomes" id="UP000593562">
    <property type="component" value="Unassembled WGS sequence"/>
</dbReference>
<evidence type="ECO:0008006" key="7">
    <source>
        <dbReference type="Google" id="ProtNLM"/>
    </source>
</evidence>
<evidence type="ECO:0000259" key="4">
    <source>
        <dbReference type="PROSITE" id="PS51360"/>
    </source>
</evidence>
<dbReference type="SMART" id="SM00343">
    <property type="entry name" value="ZnF_C2HC"/>
    <property type="match status" value="2"/>
</dbReference>
<dbReference type="PANTHER" id="PTHR38940">
    <property type="entry name" value="PLUS3 DOMAIN-CONTAINING PROTEIN"/>
    <property type="match status" value="1"/>
</dbReference>
<feature type="domain" description="Plus3" evidence="4">
    <location>
        <begin position="947"/>
        <end position="1076"/>
    </location>
</feature>
<feature type="region of interest" description="Disordered" evidence="2">
    <location>
        <begin position="256"/>
        <end position="286"/>
    </location>
</feature>
<dbReference type="OrthoDB" id="166375at2759"/>
<dbReference type="SUPFAM" id="SSF159042">
    <property type="entry name" value="Plus3-like"/>
    <property type="match status" value="1"/>
</dbReference>
<dbReference type="AlphaFoldDB" id="A0A7J7E1E8"/>
<keyword evidence="6" id="KW-1185">Reference proteome</keyword>
<gene>
    <name evidence="5" type="ORF">HS088_TW01G00271</name>
</gene>
<name>A0A7J7E1E8_TRIWF</name>